<dbReference type="Proteomes" id="UP000321947">
    <property type="component" value="Unassembled WGS sequence"/>
</dbReference>
<dbReference type="PANTHER" id="PTHR11439:SF483">
    <property type="entry name" value="PEPTIDE SYNTHASE GLIP-LIKE, PUTATIVE (AFU_ORTHOLOGUE AFUA_3G12920)-RELATED"/>
    <property type="match status" value="1"/>
</dbReference>
<reference evidence="5 6" key="1">
    <citation type="submission" date="2019-08" db="EMBL/GenBank/DDBJ databases">
        <title>Draft genome sequences of two oriental melons (Cucumis melo L. var makuwa).</title>
        <authorList>
            <person name="Kwon S.-Y."/>
        </authorList>
    </citation>
    <scope>NUCLEOTIDE SEQUENCE [LARGE SCALE GENOMIC DNA]</scope>
    <source>
        <strain evidence="6">cv. Chang Bougi</strain>
        <strain evidence="5">cv. SW 3</strain>
        <tissue evidence="3">Leaf</tissue>
    </source>
</reference>
<proteinExistence type="predicted"/>
<dbReference type="AlphaFoldDB" id="A0A5A7UCZ0"/>
<evidence type="ECO:0000313" key="6">
    <source>
        <dbReference type="Proteomes" id="UP000321947"/>
    </source>
</evidence>
<gene>
    <name evidence="4" type="ORF">E5676_scaffold441G00190</name>
    <name evidence="3" type="ORF">E6C27_scaffold778G00580</name>
</gene>
<evidence type="ECO:0000313" key="5">
    <source>
        <dbReference type="Proteomes" id="UP000321393"/>
    </source>
</evidence>
<evidence type="ECO:0000256" key="1">
    <source>
        <dbReference type="SAM" id="MobiDB-lite"/>
    </source>
</evidence>
<dbReference type="Pfam" id="PF07727">
    <property type="entry name" value="RVT_2"/>
    <property type="match status" value="1"/>
</dbReference>
<dbReference type="EMBL" id="SSTE01009956">
    <property type="protein sequence ID" value="KAA0053124.1"/>
    <property type="molecule type" value="Genomic_DNA"/>
</dbReference>
<feature type="compositionally biased region" description="Low complexity" evidence="1">
    <location>
        <begin position="483"/>
        <end position="492"/>
    </location>
</feature>
<sequence>METINVMVNDLEPTTKWTIDKDDETPNVLVVSSTVLVEAPKADIQADSVDKYLKSLSKDVTANDTKLTPSAHVEGVDFDETYAPVARLEAIRLLLEILCIRIFKLYQMDVKSAFLNGYLNEEVCVAQPKGFIDSEFPQHVYKLNKPLYGLKQAPTAWYDQLTIYLSCKGYSRCGADKTLFVHITNDNLIVAQIYVDDIIFGGFPQDLINNFIDIMKSEFEMSMVGEFSCLLGLQIKQRSESIFISQEKYTKNIVKKFGLEQSQHKSTPAAKITKDTNGTIVDHKLYKSIIGSLLYLTANRPDIAYAIGICARFQSDPRTSHLEAVKRIIKYIHGISDFGILYFYGTTSILVGYCDVDWVGSSDERKSTFEECFFLGNNLISWLIVSSDPAMIAEHAPGALETHMSYMDSDDLDDVPLTRLLKKTSITNVVVERPIDPLVSNHSQESSSTEGVFVPTSGLQHISTVESGPSLYSSLVRSPTPNPTSSSQNNDPTSPPADETVAPEEGIDVHNDDDELDPVILEVNTGDIPFDVNVDNTSATPTESSAFSEESRRVKKKS</sequence>
<comment type="caution">
    <text evidence="3">The sequence shown here is derived from an EMBL/GenBank/DDBJ whole genome shotgun (WGS) entry which is preliminary data.</text>
</comment>
<dbReference type="InterPro" id="IPR013103">
    <property type="entry name" value="RVT_2"/>
</dbReference>
<evidence type="ECO:0000259" key="2">
    <source>
        <dbReference type="Pfam" id="PF07727"/>
    </source>
</evidence>
<feature type="region of interest" description="Disordered" evidence="1">
    <location>
        <begin position="470"/>
        <end position="558"/>
    </location>
</feature>
<name>A0A5A7UCZ0_CUCMM</name>
<protein>
    <submittedName>
        <fullName evidence="3 4">Gag-pol polyprotein</fullName>
    </submittedName>
</protein>
<feature type="compositionally biased region" description="Acidic residues" evidence="1">
    <location>
        <begin position="501"/>
        <end position="517"/>
    </location>
</feature>
<dbReference type="InterPro" id="IPR043502">
    <property type="entry name" value="DNA/RNA_pol_sf"/>
</dbReference>
<dbReference type="OrthoDB" id="413361at2759"/>
<dbReference type="PANTHER" id="PTHR11439">
    <property type="entry name" value="GAG-POL-RELATED RETROTRANSPOSON"/>
    <property type="match status" value="1"/>
</dbReference>
<feature type="domain" description="Reverse transcriptase Ty1/copia-type" evidence="2">
    <location>
        <begin position="73"/>
        <end position="269"/>
    </location>
</feature>
<evidence type="ECO:0000313" key="3">
    <source>
        <dbReference type="EMBL" id="KAA0053124.1"/>
    </source>
</evidence>
<organism evidence="3 5">
    <name type="scientific">Cucumis melo var. makuwa</name>
    <name type="common">Oriental melon</name>
    <dbReference type="NCBI Taxonomy" id="1194695"/>
    <lineage>
        <taxon>Eukaryota</taxon>
        <taxon>Viridiplantae</taxon>
        <taxon>Streptophyta</taxon>
        <taxon>Embryophyta</taxon>
        <taxon>Tracheophyta</taxon>
        <taxon>Spermatophyta</taxon>
        <taxon>Magnoliopsida</taxon>
        <taxon>eudicotyledons</taxon>
        <taxon>Gunneridae</taxon>
        <taxon>Pentapetalae</taxon>
        <taxon>rosids</taxon>
        <taxon>fabids</taxon>
        <taxon>Cucurbitales</taxon>
        <taxon>Cucurbitaceae</taxon>
        <taxon>Benincaseae</taxon>
        <taxon>Cucumis</taxon>
    </lineage>
</organism>
<dbReference type="Proteomes" id="UP000321393">
    <property type="component" value="Unassembled WGS sequence"/>
</dbReference>
<accession>A0A5A7UCZ0</accession>
<dbReference type="SUPFAM" id="SSF56672">
    <property type="entry name" value="DNA/RNA polymerases"/>
    <property type="match status" value="1"/>
</dbReference>
<evidence type="ECO:0000313" key="4">
    <source>
        <dbReference type="EMBL" id="TYJ95499.1"/>
    </source>
</evidence>
<feature type="compositionally biased region" description="Polar residues" evidence="1">
    <location>
        <begin position="534"/>
        <end position="548"/>
    </location>
</feature>
<dbReference type="EMBL" id="SSTD01020234">
    <property type="protein sequence ID" value="TYJ95499.1"/>
    <property type="molecule type" value="Genomic_DNA"/>
</dbReference>